<accession>A0A6J5R0A6</accession>
<organism evidence="2">
    <name type="scientific">uncultured Caudovirales phage</name>
    <dbReference type="NCBI Taxonomy" id="2100421"/>
    <lineage>
        <taxon>Viruses</taxon>
        <taxon>Duplodnaviria</taxon>
        <taxon>Heunggongvirae</taxon>
        <taxon>Uroviricota</taxon>
        <taxon>Caudoviricetes</taxon>
        <taxon>Peduoviridae</taxon>
        <taxon>Maltschvirus</taxon>
        <taxon>Maltschvirus maltsch</taxon>
    </lineage>
</organism>
<name>A0A6J5R0A6_9CAUD</name>
<protein>
    <submittedName>
        <fullName evidence="2">Phage head morphogenesis domain containing protein</fullName>
    </submittedName>
</protein>
<dbReference type="EMBL" id="LR797148">
    <property type="protein sequence ID" value="CAB4190440.1"/>
    <property type="molecule type" value="Genomic_DNA"/>
</dbReference>
<evidence type="ECO:0000313" key="2">
    <source>
        <dbReference type="EMBL" id="CAB4190440.1"/>
    </source>
</evidence>
<dbReference type="Pfam" id="PF04233">
    <property type="entry name" value="Phage_Mu_F"/>
    <property type="match status" value="1"/>
</dbReference>
<reference evidence="2" key="1">
    <citation type="submission" date="2020-05" db="EMBL/GenBank/DDBJ databases">
        <authorList>
            <person name="Chiriac C."/>
            <person name="Salcher M."/>
            <person name="Ghai R."/>
            <person name="Kavagutti S V."/>
        </authorList>
    </citation>
    <scope>NUCLEOTIDE SEQUENCE</scope>
</reference>
<sequence>MSLRTAKNDSSCGPGTFAMSFDMTNPEALAWAQVRSAELVTAIQDEARATIRAIVTDGFESGMAPRDMAKLIRSTVGLTERDARAVARRFSELSADGVKDALVKSERYAAKLLRSRSMTIARTETMRASNEGQQQLWNQALNQGYLTGKERKTWIAADPCPICAPMDGAITGIKEQFAIPGPPAHPNCRCTVGLI</sequence>
<dbReference type="InterPro" id="IPR006528">
    <property type="entry name" value="Phage_head_morphogenesis_dom"/>
</dbReference>
<proteinExistence type="predicted"/>
<feature type="domain" description="Phage head morphogenesis" evidence="1">
    <location>
        <begin position="50"/>
        <end position="192"/>
    </location>
</feature>
<gene>
    <name evidence="2" type="ORF">UFOVP1196_59</name>
</gene>
<evidence type="ECO:0000259" key="1">
    <source>
        <dbReference type="Pfam" id="PF04233"/>
    </source>
</evidence>